<dbReference type="SMART" id="SM01017">
    <property type="entry name" value="Arrestin_C"/>
    <property type="match status" value="1"/>
</dbReference>
<feature type="region of interest" description="Disordered" evidence="1">
    <location>
        <begin position="667"/>
        <end position="733"/>
    </location>
</feature>
<feature type="region of interest" description="Disordered" evidence="1">
    <location>
        <begin position="565"/>
        <end position="584"/>
    </location>
</feature>
<dbReference type="OrthoDB" id="298939at2759"/>
<proteinExistence type="predicted"/>
<evidence type="ECO:0000313" key="4">
    <source>
        <dbReference type="Proteomes" id="UP000242287"/>
    </source>
</evidence>
<protein>
    <recommendedName>
        <fullName evidence="2">Arrestin C-terminal-like domain-containing protein</fullName>
    </recommendedName>
</protein>
<keyword evidence="4" id="KW-1185">Reference proteome</keyword>
<dbReference type="PANTHER" id="PTHR11188">
    <property type="entry name" value="ARRESTIN DOMAIN CONTAINING PROTEIN"/>
    <property type="match status" value="1"/>
</dbReference>
<dbReference type="EMBL" id="KZ302022">
    <property type="protein sequence ID" value="PFH49685.1"/>
    <property type="molecule type" value="Genomic_DNA"/>
</dbReference>
<gene>
    <name evidence="3" type="ORF">AMATHDRAFT_4691</name>
</gene>
<evidence type="ECO:0000256" key="1">
    <source>
        <dbReference type="SAM" id="MobiDB-lite"/>
    </source>
</evidence>
<dbReference type="Pfam" id="PF02752">
    <property type="entry name" value="Arrestin_C"/>
    <property type="match status" value="1"/>
</dbReference>
<reference evidence="3 4" key="1">
    <citation type="submission" date="2014-02" db="EMBL/GenBank/DDBJ databases">
        <title>Transposable element dynamics among asymbiotic and ectomycorrhizal Amanita fungi.</title>
        <authorList>
            <consortium name="DOE Joint Genome Institute"/>
            <person name="Hess J."/>
            <person name="Skrede I."/>
            <person name="Wolfe B."/>
            <person name="LaButti K."/>
            <person name="Ohm R.A."/>
            <person name="Grigoriev I.V."/>
            <person name="Pringle A."/>
        </authorList>
    </citation>
    <scope>NUCLEOTIDE SEQUENCE [LARGE SCALE GENOMIC DNA]</scope>
    <source>
        <strain evidence="3 4">SKay4041</strain>
    </source>
</reference>
<evidence type="ECO:0000313" key="3">
    <source>
        <dbReference type="EMBL" id="PFH49685.1"/>
    </source>
</evidence>
<sequence length="733" mass="79949">MSISNNQRLGTIRSATAMRGLLEAEIGDSMVQFILGNEGSHFVTGSRIMTEVITSGGNLKFKCQKPVRPLSRHGTLVTEGGSLSRTAAELQRLLGNSHSRLQPGSALLPPLGNPLTVDVKLEQAKLRTRMNVDIHLETNVFVQGDDVHGQVIVHVQKPSKKDTPVLVSNGKFRILGFECMTGSNVYYTFYHCSTLIDGSPLFSSEQDKDGFAQASEGLFKLPFIMNLPVSDDNGVPRGAIPDLLGATVRYAAIVSFKLKDAVSGKYSVAHFYRTCEVWPRLNLQAVLAPAPRLLRANISKSLAMGGSGKLEFTASLRRLSWISGQRCFVHLSIQNATKRRITCLTLTLLRSTVVFRPHLDLDVSHPRNSYGIFSRDPDACQTTTTVKTVVESKLEAGDQAARGHASSKGWWIGIGPGEHMNVTHSILIPPDEVSITRGGLLEVGYSLQVTLSAGTLLPASAQVALPIRLISFLSLDPQVAAFDPAVAFEKTVESTTNKGRIANTQDNSRAPYFEPRENTEYPMVPGEYENGWSNDIKCSSMQMHDSKGKNDNDLSDPWLLKSLTRSDEENRSRPSVKFSEGHGERLPVLNNKSFTASIKMAGNKLLPEIPGKNTAETANDIEYTPVLDSSCTNMPKINPQEGEEPMVSSFALRVENKLHVARLNKVITSPPTRPANVHSLTQTPNKKAPLPRSRDPTMLIGETASNGVSPGTTPGRSDTAVRGKSCKGEDKYK</sequence>
<accession>A0A2A9NF98</accession>
<dbReference type="InterPro" id="IPR014756">
    <property type="entry name" value="Ig_E-set"/>
</dbReference>
<dbReference type="GO" id="GO:0015031">
    <property type="term" value="P:protein transport"/>
    <property type="evidence" value="ECO:0007669"/>
    <property type="project" value="TreeGrafter"/>
</dbReference>
<dbReference type="STRING" id="703135.A0A2A9NF98"/>
<dbReference type="AlphaFoldDB" id="A0A2A9NF98"/>
<dbReference type="InterPro" id="IPR014752">
    <property type="entry name" value="Arrestin-like_C"/>
</dbReference>
<dbReference type="PANTHER" id="PTHR11188:SF17">
    <property type="entry name" value="FI21816P1"/>
    <property type="match status" value="1"/>
</dbReference>
<feature type="compositionally biased region" description="Polar residues" evidence="1">
    <location>
        <begin position="703"/>
        <end position="716"/>
    </location>
</feature>
<dbReference type="GO" id="GO:0005737">
    <property type="term" value="C:cytoplasm"/>
    <property type="evidence" value="ECO:0007669"/>
    <property type="project" value="TreeGrafter"/>
</dbReference>
<dbReference type="InterPro" id="IPR011022">
    <property type="entry name" value="Arrestin_C-like"/>
</dbReference>
<dbReference type="InterPro" id="IPR050357">
    <property type="entry name" value="Arrestin_domain-protein"/>
</dbReference>
<dbReference type="Gene3D" id="2.60.40.640">
    <property type="match status" value="1"/>
</dbReference>
<name>A0A2A9NF98_9AGAR</name>
<evidence type="ECO:0000259" key="2">
    <source>
        <dbReference type="SMART" id="SM01017"/>
    </source>
</evidence>
<feature type="domain" description="Arrestin C-terminal-like" evidence="2">
    <location>
        <begin position="306"/>
        <end position="472"/>
    </location>
</feature>
<feature type="region of interest" description="Disordered" evidence="1">
    <location>
        <begin position="501"/>
        <end position="522"/>
    </location>
</feature>
<dbReference type="SUPFAM" id="SSF81296">
    <property type="entry name" value="E set domains"/>
    <property type="match status" value="1"/>
</dbReference>
<dbReference type="Proteomes" id="UP000242287">
    <property type="component" value="Unassembled WGS sequence"/>
</dbReference>
<organism evidence="3 4">
    <name type="scientific">Amanita thiersii Skay4041</name>
    <dbReference type="NCBI Taxonomy" id="703135"/>
    <lineage>
        <taxon>Eukaryota</taxon>
        <taxon>Fungi</taxon>
        <taxon>Dikarya</taxon>
        <taxon>Basidiomycota</taxon>
        <taxon>Agaricomycotina</taxon>
        <taxon>Agaricomycetes</taxon>
        <taxon>Agaricomycetidae</taxon>
        <taxon>Agaricales</taxon>
        <taxon>Pluteineae</taxon>
        <taxon>Amanitaceae</taxon>
        <taxon>Amanita</taxon>
    </lineage>
</organism>